<evidence type="ECO:0000256" key="1">
    <source>
        <dbReference type="ARBA" id="ARBA00004117"/>
    </source>
</evidence>
<dbReference type="eggNOG" id="COG1558">
    <property type="taxonomic scope" value="Bacteria"/>
</dbReference>
<evidence type="ECO:0000256" key="3">
    <source>
        <dbReference type="ARBA" id="ARBA00017941"/>
    </source>
</evidence>
<dbReference type="PANTHER" id="PTHR30435:SF2">
    <property type="entry name" value="FLAGELLAR BASAL-BODY ROD PROTEIN FLGC"/>
    <property type="match status" value="1"/>
</dbReference>
<keyword evidence="4 6" id="KW-0975">Bacterial flagellum</keyword>
<feature type="domain" description="Flagellar basal body rod protein N-terminal" evidence="7">
    <location>
        <begin position="7"/>
        <end position="35"/>
    </location>
</feature>
<dbReference type="GO" id="GO:0030694">
    <property type="term" value="C:bacterial-type flagellum basal body, rod"/>
    <property type="evidence" value="ECO:0007669"/>
    <property type="project" value="UniProtKB-UniRule"/>
</dbReference>
<dbReference type="InterPro" id="IPR006299">
    <property type="entry name" value="FlgC"/>
</dbReference>
<dbReference type="PROSITE" id="PS00588">
    <property type="entry name" value="FLAGELLA_BB_ROD"/>
    <property type="match status" value="1"/>
</dbReference>
<dbReference type="RefSeq" id="WP_010077332.1">
    <property type="nucleotide sequence ID" value="NC_014393.1"/>
</dbReference>
<keyword evidence="9" id="KW-0969">Cilium</keyword>
<comment type="subunit">
    <text evidence="5 6">The basal body constitutes a major portion of the flagellar organelle and consists of four rings (L,P,S, and M) mounted on a central rod. The rod consists of about 26 subunits of FlgG in the distal portion, and FlgB, FlgC and FlgF are thought to build up the proximal portion of the rod with about 6 subunits each.</text>
</comment>
<feature type="domain" description="Flagellar basal-body/hook protein C-terminal" evidence="8">
    <location>
        <begin position="97"/>
        <end position="139"/>
    </location>
</feature>
<evidence type="ECO:0000313" key="9">
    <source>
        <dbReference type="EMBL" id="ADL51456.1"/>
    </source>
</evidence>
<evidence type="ECO:0000259" key="8">
    <source>
        <dbReference type="Pfam" id="PF06429"/>
    </source>
</evidence>
<evidence type="ECO:0000256" key="6">
    <source>
        <dbReference type="RuleBase" id="RU362062"/>
    </source>
</evidence>
<dbReference type="GO" id="GO:0071978">
    <property type="term" value="P:bacterial-type flagellum-dependent swarming motility"/>
    <property type="evidence" value="ECO:0007669"/>
    <property type="project" value="TreeGrafter"/>
</dbReference>
<keyword evidence="9" id="KW-0966">Cell projection</keyword>
<dbReference type="HOGENOM" id="CLU_123272_0_0_9"/>
<keyword evidence="10" id="KW-1185">Reference proteome</keyword>
<reference evidence="9 10" key="1">
    <citation type="submission" date="2010-08" db="EMBL/GenBank/DDBJ databases">
        <title>Complete sequence of Clostridium cellulovorans 743B.</title>
        <authorList>
            <consortium name="US DOE Joint Genome Institute"/>
            <person name="Lucas S."/>
            <person name="Copeland A."/>
            <person name="Lapidus A."/>
            <person name="Cheng J.-F."/>
            <person name="Bruce D."/>
            <person name="Goodwin L."/>
            <person name="Pitluck S."/>
            <person name="Chertkov O."/>
            <person name="Detter J.C."/>
            <person name="Han C."/>
            <person name="Tapia R."/>
            <person name="Land M."/>
            <person name="Hauser L."/>
            <person name="Chang Y.-J."/>
            <person name="Jeffries C."/>
            <person name="Kyrpides N."/>
            <person name="Ivanova N."/>
            <person name="Mikhailova N."/>
            <person name="Hemme C.L."/>
            <person name="Woyke T."/>
        </authorList>
    </citation>
    <scope>NUCLEOTIDE SEQUENCE [LARGE SCALE GENOMIC DNA]</scope>
    <source>
        <strain evidence="10">ATCC 35296 / DSM 3052 / OCM 3 / 743B</strain>
    </source>
</reference>
<dbReference type="InterPro" id="IPR019776">
    <property type="entry name" value="Flagellar_basal_body_rod_CS"/>
</dbReference>
<dbReference type="PANTHER" id="PTHR30435">
    <property type="entry name" value="FLAGELLAR PROTEIN"/>
    <property type="match status" value="1"/>
</dbReference>
<protein>
    <recommendedName>
        <fullName evidence="3 6">Flagellar basal-body rod protein FlgC</fullName>
    </recommendedName>
</protein>
<keyword evidence="9" id="KW-0282">Flagellum</keyword>
<accession>D9SKG0</accession>
<dbReference type="AlphaFoldDB" id="D9SKG0"/>
<organism evidence="9 10">
    <name type="scientific">Clostridium cellulovorans (strain ATCC 35296 / DSM 3052 / OCM 3 / 743B)</name>
    <dbReference type="NCBI Taxonomy" id="573061"/>
    <lineage>
        <taxon>Bacteria</taxon>
        <taxon>Bacillati</taxon>
        <taxon>Bacillota</taxon>
        <taxon>Clostridia</taxon>
        <taxon>Eubacteriales</taxon>
        <taxon>Clostridiaceae</taxon>
        <taxon>Clostridium</taxon>
    </lineage>
</organism>
<dbReference type="OrthoDB" id="9794148at2"/>
<dbReference type="EMBL" id="CP002160">
    <property type="protein sequence ID" value="ADL51456.1"/>
    <property type="molecule type" value="Genomic_DNA"/>
</dbReference>
<comment type="subcellular location">
    <subcellularLocation>
        <location evidence="1 6">Bacterial flagellum basal body</location>
    </subcellularLocation>
</comment>
<evidence type="ECO:0000313" key="10">
    <source>
        <dbReference type="Proteomes" id="UP000002730"/>
    </source>
</evidence>
<dbReference type="Proteomes" id="UP000002730">
    <property type="component" value="Chromosome"/>
</dbReference>
<gene>
    <name evidence="9" type="ordered locus">Clocel_1712</name>
</gene>
<evidence type="ECO:0000256" key="2">
    <source>
        <dbReference type="ARBA" id="ARBA00009677"/>
    </source>
</evidence>
<dbReference type="NCBIfam" id="TIGR01395">
    <property type="entry name" value="FlgC"/>
    <property type="match status" value="1"/>
</dbReference>
<sequence length="143" mass="15734">MGVFDSMRISSSGLSAERLRMDIVSSNIANVNTTRTEDGGPYKRKIGMFQENVDKYLDSTTGKYESRSLGVKATKIVEDESALKRSYDPSHPDADEQGYVTMPNINILNEMADLIASSRAYEANVTAITAQKGIFTKALEIGR</sequence>
<evidence type="ECO:0000256" key="4">
    <source>
        <dbReference type="ARBA" id="ARBA00023143"/>
    </source>
</evidence>
<dbReference type="Pfam" id="PF00460">
    <property type="entry name" value="Flg_bb_rod"/>
    <property type="match status" value="1"/>
</dbReference>
<evidence type="ECO:0000256" key="5">
    <source>
        <dbReference type="ARBA" id="ARBA00025933"/>
    </source>
</evidence>
<comment type="similarity">
    <text evidence="2">Belongs to the flagella basal body rod proteins family.</text>
</comment>
<dbReference type="InterPro" id="IPR010930">
    <property type="entry name" value="Flg_bb/hook_C_dom"/>
</dbReference>
<dbReference type="KEGG" id="ccb:Clocel_1712"/>
<dbReference type="InterPro" id="IPR001444">
    <property type="entry name" value="Flag_bb_rod_N"/>
</dbReference>
<dbReference type="STRING" id="573061.Clocel_1712"/>
<name>D9SKG0_CLOC7</name>
<proteinExistence type="inferred from homology"/>
<dbReference type="Pfam" id="PF06429">
    <property type="entry name" value="Flg_bbr_C"/>
    <property type="match status" value="1"/>
</dbReference>
<evidence type="ECO:0000259" key="7">
    <source>
        <dbReference type="Pfam" id="PF00460"/>
    </source>
</evidence>